<keyword evidence="1" id="KW-0175">Coiled coil</keyword>
<gene>
    <name evidence="3" type="ORF">BVRB_1g020640</name>
</gene>
<organism evidence="3 4">
    <name type="scientific">Beta vulgaris subsp. vulgaris</name>
    <name type="common">Beet</name>
    <dbReference type="NCBI Taxonomy" id="3555"/>
    <lineage>
        <taxon>Eukaryota</taxon>
        <taxon>Viridiplantae</taxon>
        <taxon>Streptophyta</taxon>
        <taxon>Embryophyta</taxon>
        <taxon>Tracheophyta</taxon>
        <taxon>Spermatophyta</taxon>
        <taxon>Magnoliopsida</taxon>
        <taxon>eudicotyledons</taxon>
        <taxon>Gunneridae</taxon>
        <taxon>Pentapetalae</taxon>
        <taxon>Caryophyllales</taxon>
        <taxon>Chenopodiaceae</taxon>
        <taxon>Betoideae</taxon>
        <taxon>Beta</taxon>
    </lineage>
</organism>
<keyword evidence="4" id="KW-1185">Reference proteome</keyword>
<proteinExistence type="predicted"/>
<evidence type="ECO:0000256" key="1">
    <source>
        <dbReference type="SAM" id="Coils"/>
    </source>
</evidence>
<dbReference type="AlphaFoldDB" id="A0A0J8E9J6"/>
<evidence type="ECO:0000256" key="2">
    <source>
        <dbReference type="SAM" id="MobiDB-lite"/>
    </source>
</evidence>
<accession>A0A0J8E9J6</accession>
<name>A0A0J8E9J6_BETVV</name>
<reference evidence="3 4" key="1">
    <citation type="journal article" date="2014" name="Nature">
        <title>The genome of the recently domesticated crop plant sugar beet (Beta vulgaris).</title>
        <authorList>
            <person name="Dohm J.C."/>
            <person name="Minoche A.E."/>
            <person name="Holtgrawe D."/>
            <person name="Capella-Gutierrez S."/>
            <person name="Zakrzewski F."/>
            <person name="Tafer H."/>
            <person name="Rupp O."/>
            <person name="Sorensen T.R."/>
            <person name="Stracke R."/>
            <person name="Reinhardt R."/>
            <person name="Goesmann A."/>
            <person name="Kraft T."/>
            <person name="Schulz B."/>
            <person name="Stadler P.F."/>
            <person name="Schmidt T."/>
            <person name="Gabaldon T."/>
            <person name="Lehrach H."/>
            <person name="Weisshaar B."/>
            <person name="Himmelbauer H."/>
        </authorList>
    </citation>
    <scope>NUCLEOTIDE SEQUENCE [LARGE SCALE GENOMIC DNA]</scope>
    <source>
        <tissue evidence="3">Taproot</tissue>
    </source>
</reference>
<evidence type="ECO:0000313" key="4">
    <source>
        <dbReference type="Proteomes" id="UP000035740"/>
    </source>
</evidence>
<feature type="region of interest" description="Disordered" evidence="2">
    <location>
        <begin position="1"/>
        <end position="83"/>
    </location>
</feature>
<feature type="compositionally biased region" description="Basic and acidic residues" evidence="2">
    <location>
        <begin position="1"/>
        <end position="10"/>
    </location>
</feature>
<evidence type="ECO:0000313" key="3">
    <source>
        <dbReference type="EMBL" id="KMS99770.1"/>
    </source>
</evidence>
<feature type="coiled-coil region" evidence="1">
    <location>
        <begin position="219"/>
        <end position="246"/>
    </location>
</feature>
<sequence>MAQRLRRELQDGSITGVPPPPSDPVNPRRKKERSTTSSGRPETVIALERPHIDEGNYELPSTHTYTPSSPSPPPKRVRGALAGGDAPFTRLSIDDKGRRLRKVCREMAGPKDEEYLESIGEVEVDELHHAWLDMSIRMTMVARRRITLTAENERLSARVAELEVAARGPQAIVKDLETKLHKSECELTRAMRAIDNDQADFQEKSKELNGQIGQLTRDCDRALKKVSRLSARLEEARREAERSSAEWFNAWQESDECLAYNTEVGGNSFQAGEEAALARMKKVVTQDYPDFDWEASTRTYQSLCEAEMVLLRDQMATTSLGQQAEPDAPQFSRGFEDVAFDEGREYDSSSH</sequence>
<feature type="coiled-coil region" evidence="1">
    <location>
        <begin position="145"/>
        <end position="193"/>
    </location>
</feature>
<dbReference type="Gramene" id="KMS99770">
    <property type="protein sequence ID" value="KMS99770"/>
    <property type="gene ID" value="BVRB_1g020640"/>
</dbReference>
<protein>
    <submittedName>
        <fullName evidence="3">Uncharacterized protein</fullName>
    </submittedName>
</protein>
<dbReference type="EMBL" id="KQ090201">
    <property type="protein sequence ID" value="KMS99770.1"/>
    <property type="molecule type" value="Genomic_DNA"/>
</dbReference>
<dbReference type="Proteomes" id="UP000035740">
    <property type="component" value="Unassembled WGS sequence"/>
</dbReference>